<evidence type="ECO:0000256" key="1">
    <source>
        <dbReference type="ARBA" id="ARBA00022801"/>
    </source>
</evidence>
<dbReference type="PANTHER" id="PTHR10272:SF0">
    <property type="entry name" value="PLATELET-ACTIVATING FACTOR ACETYLHYDROLASE"/>
    <property type="match status" value="1"/>
</dbReference>
<feature type="transmembrane region" description="Helical" evidence="4">
    <location>
        <begin position="6"/>
        <end position="25"/>
    </location>
</feature>
<reference evidence="5 6" key="1">
    <citation type="submission" date="2018-12" db="EMBL/GenBank/DDBJ databases">
        <authorList>
            <person name="Sun L."/>
            <person name="Chen Z."/>
        </authorList>
    </citation>
    <scope>NUCLEOTIDE SEQUENCE [LARGE SCALE GENOMIC DNA]</scope>
    <source>
        <strain evidence="5 6">LMG 29736</strain>
    </source>
</reference>
<evidence type="ECO:0000256" key="3">
    <source>
        <dbReference type="ARBA" id="ARBA00023098"/>
    </source>
</evidence>
<dbReference type="SUPFAM" id="SSF53474">
    <property type="entry name" value="alpha/beta-Hydrolases"/>
    <property type="match status" value="1"/>
</dbReference>
<keyword evidence="2" id="KW-0442">Lipid degradation</keyword>
<dbReference type="OrthoDB" id="9814760at2"/>
<gene>
    <name evidence="5" type="ORF">D5F11_012310</name>
</gene>
<keyword evidence="4" id="KW-0812">Transmembrane</keyword>
<keyword evidence="4" id="KW-1133">Transmembrane helix</keyword>
<accession>A0A429X7L7</accession>
<dbReference type="PANTHER" id="PTHR10272">
    <property type="entry name" value="PLATELET-ACTIVATING FACTOR ACETYLHYDROLASE"/>
    <property type="match status" value="1"/>
</dbReference>
<feature type="transmembrane region" description="Helical" evidence="4">
    <location>
        <begin position="32"/>
        <end position="48"/>
    </location>
</feature>
<dbReference type="Pfam" id="PF03403">
    <property type="entry name" value="PAF-AH_p_II"/>
    <property type="match status" value="1"/>
</dbReference>
<evidence type="ECO:0000256" key="2">
    <source>
        <dbReference type="ARBA" id="ARBA00022963"/>
    </source>
</evidence>
<evidence type="ECO:0008006" key="7">
    <source>
        <dbReference type="Google" id="ProtNLM"/>
    </source>
</evidence>
<dbReference type="Proteomes" id="UP000287296">
    <property type="component" value="Unassembled WGS sequence"/>
</dbReference>
<comment type="caution">
    <text evidence="5">The sequence shown here is derived from an EMBL/GenBank/DDBJ whole genome shotgun (WGS) entry which is preliminary data.</text>
</comment>
<dbReference type="GO" id="GO:0016042">
    <property type="term" value="P:lipid catabolic process"/>
    <property type="evidence" value="ECO:0007669"/>
    <property type="project" value="UniProtKB-KW"/>
</dbReference>
<evidence type="ECO:0000313" key="6">
    <source>
        <dbReference type="Proteomes" id="UP000287296"/>
    </source>
</evidence>
<evidence type="ECO:0000256" key="4">
    <source>
        <dbReference type="SAM" id="Phobius"/>
    </source>
</evidence>
<keyword evidence="1" id="KW-0378">Hydrolase</keyword>
<dbReference type="InterPro" id="IPR029058">
    <property type="entry name" value="AB_hydrolase_fold"/>
</dbReference>
<feature type="transmembrane region" description="Helical" evidence="4">
    <location>
        <begin position="54"/>
        <end position="74"/>
    </location>
</feature>
<dbReference type="EMBL" id="QYTW02000011">
    <property type="protein sequence ID" value="RST59372.1"/>
    <property type="molecule type" value="Genomic_DNA"/>
</dbReference>
<keyword evidence="3" id="KW-0443">Lipid metabolism</keyword>
<protein>
    <recommendedName>
        <fullName evidence="7">1-alkyl-2-acetylglycerophosphocholine esterase</fullName>
    </recommendedName>
</protein>
<dbReference type="Gene3D" id="3.40.50.1820">
    <property type="entry name" value="alpha/beta hydrolase"/>
    <property type="match status" value="1"/>
</dbReference>
<name>A0A429X7L7_SIMTE</name>
<sequence>MRLLRLFEGVLIAVHIFWLFSFLFRFDSKVKISTNLVALIFIIIHFGVEGQRWQMGLTYVLFIFLTVFTLKPFIQRNSKKVKLESENKKKVKKISCILFTLIYSISSFGLVIAMPVFQFPKPTGPFEVGMTSMHLIDESRSESSLSKQEAREIMIQIWYPGEVTDDNQDIQYEAFPYEEWSGTMEFIFSVPRSFFEYLKYSESNSIKDIAVSDRGNKYPILVFSHGFGSTRMQSYSQMEELASHGYFVVSIDHTNDAGYTKFPDGREVMNRADAYSYSFNIEDEKDVKTRSKDVSFVVDQLTKINKQDPQGLFTGKMDIDRIGIFGHSYGGSTAAQVLLDDSRFSSGINIDGPLHEPVASSELEKPFMFILDDDYLYITDEEIKYTNVTPEEFHEYHNKITELADFHYEEGIKDDTYRLTFIAGDHYTFTDFPYLSPLLSRGIDVDQFHQVMNQYILAFFNQYVKGEKTDPILLKEKKADEFYYFETNIKN</sequence>
<dbReference type="GO" id="GO:0003847">
    <property type="term" value="F:1-alkyl-2-acetylglycerophosphocholine esterase activity"/>
    <property type="evidence" value="ECO:0007669"/>
    <property type="project" value="TreeGrafter"/>
</dbReference>
<proteinExistence type="predicted"/>
<feature type="transmembrane region" description="Helical" evidence="4">
    <location>
        <begin position="94"/>
        <end position="117"/>
    </location>
</feature>
<keyword evidence="4" id="KW-0472">Membrane</keyword>
<organism evidence="5 6">
    <name type="scientific">Siminovitchia terrae</name>
    <name type="common">Bacillus terrae</name>
    <dbReference type="NCBI Taxonomy" id="1914933"/>
    <lineage>
        <taxon>Bacteria</taxon>
        <taxon>Bacillati</taxon>
        <taxon>Bacillota</taxon>
        <taxon>Bacilli</taxon>
        <taxon>Bacillales</taxon>
        <taxon>Bacillaceae</taxon>
        <taxon>Siminovitchia</taxon>
    </lineage>
</organism>
<evidence type="ECO:0000313" key="5">
    <source>
        <dbReference type="EMBL" id="RST59372.1"/>
    </source>
</evidence>
<dbReference type="AlphaFoldDB" id="A0A429X7L7"/>